<dbReference type="PANTHER" id="PTHR47506">
    <property type="entry name" value="TRANSCRIPTIONAL REGULATORY PROTEIN"/>
    <property type="match status" value="1"/>
</dbReference>
<keyword evidence="1" id="KW-0805">Transcription regulation</keyword>
<evidence type="ECO:0000313" key="6">
    <source>
        <dbReference type="EMBL" id="AOV16991.1"/>
    </source>
</evidence>
<organism evidence="6 7">
    <name type="scientific">Acidihalobacter aeolianus</name>
    <dbReference type="NCBI Taxonomy" id="2792603"/>
    <lineage>
        <taxon>Bacteria</taxon>
        <taxon>Pseudomonadati</taxon>
        <taxon>Pseudomonadota</taxon>
        <taxon>Gammaproteobacteria</taxon>
        <taxon>Chromatiales</taxon>
        <taxon>Ectothiorhodospiraceae</taxon>
        <taxon>Acidihalobacter</taxon>
    </lineage>
</organism>
<dbReference type="EMBL" id="CP017448">
    <property type="protein sequence ID" value="AOV16991.1"/>
    <property type="molecule type" value="Genomic_DNA"/>
</dbReference>
<keyword evidence="7" id="KW-1185">Reference proteome</keyword>
<accession>A0A1D8K7P0</accession>
<evidence type="ECO:0000259" key="5">
    <source>
        <dbReference type="PROSITE" id="PS50977"/>
    </source>
</evidence>
<dbReference type="Pfam" id="PF00440">
    <property type="entry name" value="TetR_N"/>
    <property type="match status" value="1"/>
</dbReference>
<dbReference type="SUPFAM" id="SSF48498">
    <property type="entry name" value="Tetracyclin repressor-like, C-terminal domain"/>
    <property type="match status" value="1"/>
</dbReference>
<dbReference type="InterPro" id="IPR011075">
    <property type="entry name" value="TetR_C"/>
</dbReference>
<name>A0A1D8K7P0_9GAMM</name>
<dbReference type="PANTHER" id="PTHR47506:SF1">
    <property type="entry name" value="HTH-TYPE TRANSCRIPTIONAL REGULATOR YJDC"/>
    <property type="match status" value="1"/>
</dbReference>
<dbReference type="Pfam" id="PF16925">
    <property type="entry name" value="TetR_C_13"/>
    <property type="match status" value="1"/>
</dbReference>
<reference evidence="6 7" key="1">
    <citation type="submission" date="2016-09" db="EMBL/GenBank/DDBJ databases">
        <title>Acidihalobacter prosperus V6 (DSM14174).</title>
        <authorList>
            <person name="Khaleque H.N."/>
            <person name="Ramsay J.P."/>
            <person name="Murphy R.J.T."/>
            <person name="Kaksonen A.H."/>
            <person name="Boxall N.J."/>
            <person name="Watkin E.L.J."/>
        </authorList>
    </citation>
    <scope>NUCLEOTIDE SEQUENCE [LARGE SCALE GENOMIC DNA]</scope>
    <source>
        <strain evidence="6 7">V6</strain>
    </source>
</reference>
<protein>
    <submittedName>
        <fullName evidence="6">TetR family transcriptional regulator</fullName>
    </submittedName>
</protein>
<dbReference type="Gene3D" id="1.10.10.60">
    <property type="entry name" value="Homeodomain-like"/>
    <property type="match status" value="1"/>
</dbReference>
<feature type="DNA-binding region" description="H-T-H motif" evidence="4">
    <location>
        <begin position="29"/>
        <end position="48"/>
    </location>
</feature>
<dbReference type="PROSITE" id="PS50977">
    <property type="entry name" value="HTH_TETR_2"/>
    <property type="match status" value="1"/>
</dbReference>
<proteinExistence type="predicted"/>
<keyword evidence="3" id="KW-0804">Transcription</keyword>
<evidence type="ECO:0000256" key="1">
    <source>
        <dbReference type="ARBA" id="ARBA00023015"/>
    </source>
</evidence>
<dbReference type="Gene3D" id="1.10.357.10">
    <property type="entry name" value="Tetracycline Repressor, domain 2"/>
    <property type="match status" value="1"/>
</dbReference>
<dbReference type="InterPro" id="IPR001647">
    <property type="entry name" value="HTH_TetR"/>
</dbReference>
<evidence type="ECO:0000256" key="4">
    <source>
        <dbReference type="PROSITE-ProRule" id="PRU00335"/>
    </source>
</evidence>
<evidence type="ECO:0000256" key="3">
    <source>
        <dbReference type="ARBA" id="ARBA00023163"/>
    </source>
</evidence>
<dbReference type="RefSeq" id="WP_070072570.1">
    <property type="nucleotide sequence ID" value="NZ_CP017448.1"/>
</dbReference>
<feature type="domain" description="HTH tetR-type" evidence="5">
    <location>
        <begin position="6"/>
        <end position="66"/>
    </location>
</feature>
<dbReference type="InterPro" id="IPR036271">
    <property type="entry name" value="Tet_transcr_reg_TetR-rel_C_sf"/>
</dbReference>
<dbReference type="InterPro" id="IPR009057">
    <property type="entry name" value="Homeodomain-like_sf"/>
</dbReference>
<dbReference type="PROSITE" id="PS01081">
    <property type="entry name" value="HTH_TETR_1"/>
    <property type="match status" value="1"/>
</dbReference>
<dbReference type="GO" id="GO:0003677">
    <property type="term" value="F:DNA binding"/>
    <property type="evidence" value="ECO:0007669"/>
    <property type="project" value="UniProtKB-UniRule"/>
</dbReference>
<keyword evidence="2 4" id="KW-0238">DNA-binding</keyword>
<dbReference type="InterPro" id="IPR023772">
    <property type="entry name" value="DNA-bd_HTH_TetR-type_CS"/>
</dbReference>
<evidence type="ECO:0000313" key="7">
    <source>
        <dbReference type="Proteomes" id="UP000095342"/>
    </source>
</evidence>
<dbReference type="KEGG" id="aaeo:BJI67_07895"/>
<dbReference type="Proteomes" id="UP000095342">
    <property type="component" value="Chromosome"/>
</dbReference>
<sequence>MPWEKSFDEDKIVGKAMNIFWAKGFETASMADLIAGTGIARGSLYNAFGGKRQLFVKALEKYDRENRRTILADMEALDDPTRAIATLFDFIVSETVADMDRKGCFLVNTSLDLAMHDDQVKRIVKHGMGEFEAFFRRSIEVAQARGQVPGSLDPVTTAKGLLAMVVAIRLLGRGVYDASTLKAIAAQAQRLLH</sequence>
<gene>
    <name evidence="6" type="ORF">BJI67_07895</name>
</gene>
<evidence type="ECO:0000256" key="2">
    <source>
        <dbReference type="ARBA" id="ARBA00023125"/>
    </source>
</evidence>
<dbReference type="SUPFAM" id="SSF46689">
    <property type="entry name" value="Homeodomain-like"/>
    <property type="match status" value="1"/>
</dbReference>
<dbReference type="AlphaFoldDB" id="A0A1D8K7P0"/>